<dbReference type="OrthoDB" id="1854899at2759"/>
<name>A0A6A6VKM1_9PLEO</name>
<protein>
    <submittedName>
        <fullName evidence="1">Uncharacterized protein</fullName>
    </submittedName>
</protein>
<proteinExistence type="predicted"/>
<reference evidence="1" key="1">
    <citation type="journal article" date="2020" name="Stud. Mycol.">
        <title>101 Dothideomycetes genomes: a test case for predicting lifestyles and emergence of pathogens.</title>
        <authorList>
            <person name="Haridas S."/>
            <person name="Albert R."/>
            <person name="Binder M."/>
            <person name="Bloem J."/>
            <person name="Labutti K."/>
            <person name="Salamov A."/>
            <person name="Andreopoulos B."/>
            <person name="Baker S."/>
            <person name="Barry K."/>
            <person name="Bills G."/>
            <person name="Bluhm B."/>
            <person name="Cannon C."/>
            <person name="Castanera R."/>
            <person name="Culley D."/>
            <person name="Daum C."/>
            <person name="Ezra D."/>
            <person name="Gonzalez J."/>
            <person name="Henrissat B."/>
            <person name="Kuo A."/>
            <person name="Liang C."/>
            <person name="Lipzen A."/>
            <person name="Lutzoni F."/>
            <person name="Magnuson J."/>
            <person name="Mondo S."/>
            <person name="Nolan M."/>
            <person name="Ohm R."/>
            <person name="Pangilinan J."/>
            <person name="Park H.-J."/>
            <person name="Ramirez L."/>
            <person name="Alfaro M."/>
            <person name="Sun H."/>
            <person name="Tritt A."/>
            <person name="Yoshinaga Y."/>
            <person name="Zwiers L.-H."/>
            <person name="Turgeon B."/>
            <person name="Goodwin S."/>
            <person name="Spatafora J."/>
            <person name="Crous P."/>
            <person name="Grigoriev I."/>
        </authorList>
    </citation>
    <scope>NUCLEOTIDE SEQUENCE</scope>
    <source>
        <strain evidence="1">CBS 119925</strain>
    </source>
</reference>
<gene>
    <name evidence="1" type="ORF">M011DRAFT_102610</name>
</gene>
<dbReference type="AlphaFoldDB" id="A0A6A6VKM1"/>
<sequence>MHHSSIFFVPTPTGNPDATAKTLATLTESLTSHPAAYPQDTPLTLHYRLLRSTPTDPPKPPETLPQHHLLSLSSISPEKTFCHVQKPTSESNNTSPTIIAIPVSSLDSHASFLTGPMGALWTPGHSIKATGETYILGETTIQLAALTQQRGDASHGAQTLSPGVVVCIGMQNEDVDPEDIIGDEASMKRELADGGKAQIRALWDQFFSECAGVNKNEVKEVNIGIEGMSEKTTRNALIKMWCEVLKLRG</sequence>
<evidence type="ECO:0000313" key="1">
    <source>
        <dbReference type="EMBL" id="KAF2751145.1"/>
    </source>
</evidence>
<evidence type="ECO:0000313" key="2">
    <source>
        <dbReference type="Proteomes" id="UP000799440"/>
    </source>
</evidence>
<dbReference type="Proteomes" id="UP000799440">
    <property type="component" value="Unassembled WGS sequence"/>
</dbReference>
<organism evidence="1 2">
    <name type="scientific">Sporormia fimetaria CBS 119925</name>
    <dbReference type="NCBI Taxonomy" id="1340428"/>
    <lineage>
        <taxon>Eukaryota</taxon>
        <taxon>Fungi</taxon>
        <taxon>Dikarya</taxon>
        <taxon>Ascomycota</taxon>
        <taxon>Pezizomycotina</taxon>
        <taxon>Dothideomycetes</taxon>
        <taxon>Pleosporomycetidae</taxon>
        <taxon>Pleosporales</taxon>
        <taxon>Sporormiaceae</taxon>
        <taxon>Sporormia</taxon>
    </lineage>
</organism>
<keyword evidence="2" id="KW-1185">Reference proteome</keyword>
<dbReference type="EMBL" id="MU006562">
    <property type="protein sequence ID" value="KAF2751145.1"/>
    <property type="molecule type" value="Genomic_DNA"/>
</dbReference>
<accession>A0A6A6VKM1</accession>